<evidence type="ECO:0000256" key="10">
    <source>
        <dbReference type="SAM" id="Phobius"/>
    </source>
</evidence>
<evidence type="ECO:0000256" key="5">
    <source>
        <dbReference type="ARBA" id="ARBA00013211"/>
    </source>
</evidence>
<keyword evidence="6" id="KW-0808">Transferase</keyword>
<feature type="domain" description="EF-hand" evidence="11">
    <location>
        <begin position="372"/>
        <end position="407"/>
    </location>
</feature>
<dbReference type="Proteomes" id="UP000298416">
    <property type="component" value="Unassembled WGS sequence"/>
</dbReference>
<comment type="similarity">
    <text evidence="4">Belongs to the 1-acyl-sn-glycerol-3-phosphate acyltransferase family.</text>
</comment>
<keyword evidence="10" id="KW-0472">Membrane</keyword>
<dbReference type="SMART" id="SM00054">
    <property type="entry name" value="EFh"/>
    <property type="match status" value="2"/>
</dbReference>
<evidence type="ECO:0000256" key="7">
    <source>
        <dbReference type="ARBA" id="ARBA00022837"/>
    </source>
</evidence>
<keyword evidence="8" id="KW-0012">Acyltransferase</keyword>
<dbReference type="PROSITE" id="PS00018">
    <property type="entry name" value="EF_HAND_1"/>
    <property type="match status" value="2"/>
</dbReference>
<evidence type="ECO:0000256" key="3">
    <source>
        <dbReference type="ARBA" id="ARBA00005189"/>
    </source>
</evidence>
<protein>
    <recommendedName>
        <fullName evidence="5">1-acylglycerol-3-phosphate O-acyltransferase</fullName>
        <ecNumber evidence="5">2.3.1.51</ecNumber>
    </recommendedName>
</protein>
<proteinExistence type="inferred from homology"/>
<dbReference type="Pfam" id="PF16076">
    <property type="entry name" value="Acyltransf_C"/>
    <property type="match status" value="1"/>
</dbReference>
<evidence type="ECO:0000256" key="8">
    <source>
        <dbReference type="ARBA" id="ARBA00023315"/>
    </source>
</evidence>
<dbReference type="Pfam" id="PF01553">
    <property type="entry name" value="Acyltransferase"/>
    <property type="match status" value="1"/>
</dbReference>
<dbReference type="CDD" id="cd00051">
    <property type="entry name" value="EFh"/>
    <property type="match status" value="2"/>
</dbReference>
<dbReference type="AlphaFoldDB" id="A0A8X8Y281"/>
<dbReference type="Gene3D" id="1.10.238.10">
    <property type="entry name" value="EF-hand"/>
    <property type="match status" value="2"/>
</dbReference>
<feature type="transmembrane region" description="Helical" evidence="10">
    <location>
        <begin position="320"/>
        <end position="339"/>
    </location>
</feature>
<evidence type="ECO:0000256" key="9">
    <source>
        <dbReference type="SAM" id="MobiDB-lite"/>
    </source>
</evidence>
<keyword evidence="10" id="KW-1133">Transmembrane helix</keyword>
<evidence type="ECO:0000313" key="13">
    <source>
        <dbReference type="Proteomes" id="UP000298416"/>
    </source>
</evidence>
<dbReference type="InterPro" id="IPR018247">
    <property type="entry name" value="EF_Hand_1_Ca_BS"/>
</dbReference>
<dbReference type="GO" id="GO:0003841">
    <property type="term" value="F:1-acylglycerol-3-phosphate O-acyltransferase activity"/>
    <property type="evidence" value="ECO:0007669"/>
    <property type="project" value="UniProtKB-EC"/>
</dbReference>
<evidence type="ECO:0000259" key="11">
    <source>
        <dbReference type="PROSITE" id="PS50222"/>
    </source>
</evidence>
<sequence>MEINQSNESTKNLRHFPLTPFRIFRGLLCLAVYLLTASMFLVYFAPAAAVILRLFSLRCSRKAVSFLFGLWLGLWPFLFEKINKTRVIFSGDQVPVEERVLIISNHRTEVDWMYLWDFALRKGCLGYIKYILKSSLMKLPIFGWGFHILEFIPVERKWEVDEPVMNEMLSSFGDREDPLWLAVFPEGTDYTEQKCMRSQKFAREGGLPILKNVLLPKTKGFNACLKILRDSLDAVYDVTIAYKNRCPSFMDNVFGVDPAEVHMHIRRIPLQQIPATENEAATWLMDAFVLKDQLLTDFIVNGHFPDQGTEEQLSTVKCVANFYVCLACVYLAFASYFNVRLKSADTFVKAGFSNSATPPPPPTEAALPKSGSREEEFRRVIRFLDADNDGSISAEELTAYFGSVGEAVSREDAERIIGECSGGGSFLLKFEEFVRVMEGGGDEEVLRQAFEVYEEEKGSGCITAEGLRQVLTHLGHVKSLRECKAMIGVFDLDGNGVLDFHEFCKMMT</sequence>
<dbReference type="CDD" id="cd07990">
    <property type="entry name" value="LPLAT_LCLAT1-like"/>
    <property type="match status" value="1"/>
</dbReference>
<comment type="pathway">
    <text evidence="2">Phospholipid metabolism; CDP-diacylglycerol biosynthesis; CDP-diacylglycerol from sn-glycerol 3-phosphate: step 2/3.</text>
</comment>
<comment type="caution">
    <text evidence="12">The sequence shown here is derived from an EMBL/GenBank/DDBJ whole genome shotgun (WGS) entry which is preliminary data.</text>
</comment>
<evidence type="ECO:0000256" key="1">
    <source>
        <dbReference type="ARBA" id="ARBA00001141"/>
    </source>
</evidence>
<reference evidence="12" key="2">
    <citation type="submission" date="2020-08" db="EMBL/GenBank/DDBJ databases">
        <title>Plant Genome Project.</title>
        <authorList>
            <person name="Zhang R.-G."/>
        </authorList>
    </citation>
    <scope>NUCLEOTIDE SEQUENCE</scope>
    <source>
        <strain evidence="12">Huo1</strain>
        <tissue evidence="12">Leaf</tissue>
    </source>
</reference>
<reference evidence="12" key="1">
    <citation type="submission" date="2018-01" db="EMBL/GenBank/DDBJ databases">
        <authorList>
            <person name="Mao J.F."/>
        </authorList>
    </citation>
    <scope>NUCLEOTIDE SEQUENCE</scope>
    <source>
        <strain evidence="12">Huo1</strain>
        <tissue evidence="12">Leaf</tissue>
    </source>
</reference>
<name>A0A8X8Y281_SALSN</name>
<feature type="transmembrane region" description="Helical" evidence="10">
    <location>
        <begin position="63"/>
        <end position="79"/>
    </location>
</feature>
<dbReference type="InterPro" id="IPR011992">
    <property type="entry name" value="EF-hand-dom_pair"/>
</dbReference>
<dbReference type="PROSITE" id="PS50222">
    <property type="entry name" value="EF_HAND_2"/>
    <property type="match status" value="2"/>
</dbReference>
<dbReference type="InterPro" id="IPR032098">
    <property type="entry name" value="Acyltransf_C"/>
</dbReference>
<dbReference type="SUPFAM" id="SSF69593">
    <property type="entry name" value="Glycerol-3-phosphate (1)-acyltransferase"/>
    <property type="match status" value="1"/>
</dbReference>
<dbReference type="SMART" id="SM00563">
    <property type="entry name" value="PlsC"/>
    <property type="match status" value="1"/>
</dbReference>
<dbReference type="EC" id="2.3.1.51" evidence="5"/>
<feature type="region of interest" description="Disordered" evidence="9">
    <location>
        <begin position="352"/>
        <end position="373"/>
    </location>
</feature>
<dbReference type="EMBL" id="PNBA02000005">
    <property type="protein sequence ID" value="KAG6424905.1"/>
    <property type="molecule type" value="Genomic_DNA"/>
</dbReference>
<evidence type="ECO:0000313" key="12">
    <source>
        <dbReference type="EMBL" id="KAG6424905.1"/>
    </source>
</evidence>
<accession>A0A8X8Y281</accession>
<feature type="domain" description="EF-hand" evidence="11">
    <location>
        <begin position="478"/>
        <end position="508"/>
    </location>
</feature>
<organism evidence="12">
    <name type="scientific">Salvia splendens</name>
    <name type="common">Scarlet sage</name>
    <dbReference type="NCBI Taxonomy" id="180675"/>
    <lineage>
        <taxon>Eukaryota</taxon>
        <taxon>Viridiplantae</taxon>
        <taxon>Streptophyta</taxon>
        <taxon>Embryophyta</taxon>
        <taxon>Tracheophyta</taxon>
        <taxon>Spermatophyta</taxon>
        <taxon>Magnoliopsida</taxon>
        <taxon>eudicotyledons</taxon>
        <taxon>Gunneridae</taxon>
        <taxon>Pentapetalae</taxon>
        <taxon>asterids</taxon>
        <taxon>lamiids</taxon>
        <taxon>Lamiales</taxon>
        <taxon>Lamiaceae</taxon>
        <taxon>Nepetoideae</taxon>
        <taxon>Mentheae</taxon>
        <taxon>Salviinae</taxon>
        <taxon>Salvia</taxon>
        <taxon>Salvia subgen. Calosphace</taxon>
        <taxon>core Calosphace</taxon>
    </lineage>
</organism>
<dbReference type="InterPro" id="IPR002048">
    <property type="entry name" value="EF_hand_dom"/>
</dbReference>
<evidence type="ECO:0000256" key="6">
    <source>
        <dbReference type="ARBA" id="ARBA00022679"/>
    </source>
</evidence>
<dbReference type="Pfam" id="PF13202">
    <property type="entry name" value="EF-hand_5"/>
    <property type="match status" value="1"/>
</dbReference>
<comment type="pathway">
    <text evidence="3">Lipid metabolism.</text>
</comment>
<feature type="transmembrane region" description="Helical" evidence="10">
    <location>
        <begin position="23"/>
        <end position="51"/>
    </location>
</feature>
<dbReference type="GO" id="GO:0005509">
    <property type="term" value="F:calcium ion binding"/>
    <property type="evidence" value="ECO:0007669"/>
    <property type="project" value="InterPro"/>
</dbReference>
<evidence type="ECO:0000256" key="2">
    <source>
        <dbReference type="ARBA" id="ARBA00004728"/>
    </source>
</evidence>
<dbReference type="GO" id="GO:0012505">
    <property type="term" value="C:endomembrane system"/>
    <property type="evidence" value="ECO:0007669"/>
    <property type="project" value="TreeGrafter"/>
</dbReference>
<dbReference type="PANTHER" id="PTHR10983">
    <property type="entry name" value="1-ACYLGLYCEROL-3-PHOSPHATE ACYLTRANSFERASE-RELATED"/>
    <property type="match status" value="1"/>
</dbReference>
<keyword evidence="13" id="KW-1185">Reference proteome</keyword>
<dbReference type="Pfam" id="PF13833">
    <property type="entry name" value="EF-hand_8"/>
    <property type="match status" value="1"/>
</dbReference>
<dbReference type="PANTHER" id="PTHR10983:SF16">
    <property type="entry name" value="LYSOCARDIOLIPIN ACYLTRANSFERASE 1"/>
    <property type="match status" value="1"/>
</dbReference>
<comment type="catalytic activity">
    <reaction evidence="1">
        <text>a 1-acyl-sn-glycero-3-phosphate + an acyl-CoA = a 1,2-diacyl-sn-glycero-3-phosphate + CoA</text>
        <dbReference type="Rhea" id="RHEA:19709"/>
        <dbReference type="ChEBI" id="CHEBI:57287"/>
        <dbReference type="ChEBI" id="CHEBI:57970"/>
        <dbReference type="ChEBI" id="CHEBI:58342"/>
        <dbReference type="ChEBI" id="CHEBI:58608"/>
        <dbReference type="EC" id="2.3.1.51"/>
    </reaction>
</comment>
<gene>
    <name evidence="12" type="ORF">SASPL_115328</name>
</gene>
<dbReference type="InterPro" id="IPR002123">
    <property type="entry name" value="Plipid/glycerol_acylTrfase"/>
</dbReference>
<evidence type="ECO:0000256" key="4">
    <source>
        <dbReference type="ARBA" id="ARBA00008655"/>
    </source>
</evidence>
<dbReference type="SUPFAM" id="SSF47473">
    <property type="entry name" value="EF-hand"/>
    <property type="match status" value="1"/>
</dbReference>
<keyword evidence="7" id="KW-0106">Calcium</keyword>
<keyword evidence="10" id="KW-0812">Transmembrane</keyword>